<evidence type="ECO:0000313" key="3">
    <source>
        <dbReference type="Proteomes" id="UP000799428"/>
    </source>
</evidence>
<feature type="region of interest" description="Disordered" evidence="1">
    <location>
        <begin position="31"/>
        <end position="53"/>
    </location>
</feature>
<reference evidence="2" key="1">
    <citation type="journal article" date="2020" name="Stud. Mycol.">
        <title>101 Dothideomycetes genomes: a test case for predicting lifestyles and emergence of pathogens.</title>
        <authorList>
            <person name="Haridas S."/>
            <person name="Albert R."/>
            <person name="Binder M."/>
            <person name="Bloem J."/>
            <person name="Labutti K."/>
            <person name="Salamov A."/>
            <person name="Andreopoulos B."/>
            <person name="Baker S."/>
            <person name="Barry K."/>
            <person name="Bills G."/>
            <person name="Bluhm B."/>
            <person name="Cannon C."/>
            <person name="Castanera R."/>
            <person name="Culley D."/>
            <person name="Daum C."/>
            <person name="Ezra D."/>
            <person name="Gonzalez J."/>
            <person name="Henrissat B."/>
            <person name="Kuo A."/>
            <person name="Liang C."/>
            <person name="Lipzen A."/>
            <person name="Lutzoni F."/>
            <person name="Magnuson J."/>
            <person name="Mondo S."/>
            <person name="Nolan M."/>
            <person name="Ohm R."/>
            <person name="Pangilinan J."/>
            <person name="Park H.-J."/>
            <person name="Ramirez L."/>
            <person name="Alfaro M."/>
            <person name="Sun H."/>
            <person name="Tritt A."/>
            <person name="Yoshinaga Y."/>
            <person name="Zwiers L.-H."/>
            <person name="Turgeon B."/>
            <person name="Goodwin S."/>
            <person name="Spatafora J."/>
            <person name="Crous P."/>
            <person name="Grigoriev I."/>
        </authorList>
    </citation>
    <scope>NUCLEOTIDE SEQUENCE</scope>
    <source>
        <strain evidence="2">CBS 279.74</strain>
    </source>
</reference>
<gene>
    <name evidence="2" type="ORF">K504DRAFT_505348</name>
</gene>
<sequence>MHRSDETYQLQDPGWITGQRQLQPELQTRWKQVSPHDPLRRGPQKTQYLSDRPLKMLQPPKSIDNLEWRATANGISYNDTLTSFVNESVLGRKGCNVDFQWHKLRALLHQKIHIRTS</sequence>
<proteinExistence type="predicted"/>
<dbReference type="Proteomes" id="UP000799428">
    <property type="component" value="Unassembled WGS sequence"/>
</dbReference>
<accession>A0A6G1K1C0</accession>
<name>A0A6G1K1C0_9PLEO</name>
<dbReference type="AlphaFoldDB" id="A0A6G1K1C0"/>
<keyword evidence="3" id="KW-1185">Reference proteome</keyword>
<evidence type="ECO:0000313" key="2">
    <source>
        <dbReference type="EMBL" id="KAF2706403.1"/>
    </source>
</evidence>
<organism evidence="2 3">
    <name type="scientific">Pleomassaria siparia CBS 279.74</name>
    <dbReference type="NCBI Taxonomy" id="1314801"/>
    <lineage>
        <taxon>Eukaryota</taxon>
        <taxon>Fungi</taxon>
        <taxon>Dikarya</taxon>
        <taxon>Ascomycota</taxon>
        <taxon>Pezizomycotina</taxon>
        <taxon>Dothideomycetes</taxon>
        <taxon>Pleosporomycetidae</taxon>
        <taxon>Pleosporales</taxon>
        <taxon>Pleomassariaceae</taxon>
        <taxon>Pleomassaria</taxon>
    </lineage>
</organism>
<evidence type="ECO:0000256" key="1">
    <source>
        <dbReference type="SAM" id="MobiDB-lite"/>
    </source>
</evidence>
<protein>
    <submittedName>
        <fullName evidence="2">Uncharacterized protein</fullName>
    </submittedName>
</protein>
<dbReference type="EMBL" id="MU005776">
    <property type="protein sequence ID" value="KAF2706403.1"/>
    <property type="molecule type" value="Genomic_DNA"/>
</dbReference>